<dbReference type="GO" id="GO:0032039">
    <property type="term" value="C:integrator complex"/>
    <property type="evidence" value="ECO:0007669"/>
    <property type="project" value="InterPro"/>
</dbReference>
<keyword evidence="5" id="KW-1185">Reference proteome</keyword>
<proteinExistence type="inferred from homology"/>
<reference evidence="4 5" key="1">
    <citation type="submission" date="2020-06" db="EMBL/GenBank/DDBJ databases">
        <authorList>
            <person name="Li R."/>
            <person name="Bekaert M."/>
        </authorList>
    </citation>
    <scope>NUCLEOTIDE SEQUENCE [LARGE SCALE GENOMIC DNA]</scope>
    <source>
        <strain evidence="5">wild</strain>
    </source>
</reference>
<name>A0A6J8B3B9_MYTCO</name>
<dbReference type="Proteomes" id="UP000507470">
    <property type="component" value="Unassembled WGS sequence"/>
</dbReference>
<dbReference type="AlphaFoldDB" id="A0A6J8B3B9"/>
<dbReference type="GO" id="GO:0034472">
    <property type="term" value="P:snRNA 3'-end processing"/>
    <property type="evidence" value="ECO:0007669"/>
    <property type="project" value="TreeGrafter"/>
</dbReference>
<comment type="subcellular location">
    <subcellularLocation>
        <location evidence="1">Nucleus</location>
    </subcellularLocation>
</comment>
<keyword evidence="3" id="KW-0539">Nucleus</keyword>
<evidence type="ECO:0000256" key="1">
    <source>
        <dbReference type="ARBA" id="ARBA00004123"/>
    </source>
</evidence>
<dbReference type="EMBL" id="CACVKT020002176">
    <property type="protein sequence ID" value="CAC5376282.1"/>
    <property type="molecule type" value="Genomic_DNA"/>
</dbReference>
<protein>
    <submittedName>
        <fullName evidence="4">INTS2</fullName>
    </submittedName>
</protein>
<evidence type="ECO:0000256" key="3">
    <source>
        <dbReference type="ARBA" id="ARBA00023242"/>
    </source>
</evidence>
<dbReference type="OrthoDB" id="70899at2759"/>
<comment type="similarity">
    <text evidence="2">Belongs to the Integrator subunit 2 family.</text>
</comment>
<gene>
    <name evidence="4" type="ORF">MCOR_12994</name>
</gene>
<sequence length="247" mass="27781">MQNLKCSVKPEIFRAVRDVDISSLSDSKEFDLRPVLPCLVRMALCKPLDESSNWTKAKKEVLKILSGIEVVNGIVALLSIDFHALEQDVKKEQQLRTKIGTSQTDSVLISQLQCGLAMEFERSDHARRIRLLLSELLFVASQMKENKAEFYFKSSELLESIVYLEEVSDVLCIAQAGNIHVYLEEVSDVLCIAQAGNIHVYLEEVSDVLCIAQAGNIHIYLEKVSDVLCIAQAGNIHVYIYIMCTSW</sequence>
<evidence type="ECO:0000313" key="4">
    <source>
        <dbReference type="EMBL" id="CAC5376282.1"/>
    </source>
</evidence>
<accession>A0A6J8B3B9</accession>
<dbReference type="InterPro" id="IPR029321">
    <property type="entry name" value="INTS2"/>
</dbReference>
<evidence type="ECO:0000313" key="5">
    <source>
        <dbReference type="Proteomes" id="UP000507470"/>
    </source>
</evidence>
<dbReference type="PRINTS" id="PR02105">
    <property type="entry name" value="INTSUBUNIT2"/>
</dbReference>
<dbReference type="Pfam" id="PF14750">
    <property type="entry name" value="INTS2"/>
    <property type="match status" value="1"/>
</dbReference>
<dbReference type="PANTHER" id="PTHR28608:SF1">
    <property type="entry name" value="INTEGRATOR COMPLEX SUBUNIT 2"/>
    <property type="match status" value="1"/>
</dbReference>
<dbReference type="InterPro" id="IPR026236">
    <property type="entry name" value="Int2_metazoa"/>
</dbReference>
<organism evidence="4 5">
    <name type="scientific">Mytilus coruscus</name>
    <name type="common">Sea mussel</name>
    <dbReference type="NCBI Taxonomy" id="42192"/>
    <lineage>
        <taxon>Eukaryota</taxon>
        <taxon>Metazoa</taxon>
        <taxon>Spiralia</taxon>
        <taxon>Lophotrochozoa</taxon>
        <taxon>Mollusca</taxon>
        <taxon>Bivalvia</taxon>
        <taxon>Autobranchia</taxon>
        <taxon>Pteriomorphia</taxon>
        <taxon>Mytilida</taxon>
        <taxon>Mytiloidea</taxon>
        <taxon>Mytilidae</taxon>
        <taxon>Mytilinae</taxon>
        <taxon>Mytilus</taxon>
    </lineage>
</organism>
<dbReference type="PANTHER" id="PTHR28608">
    <property type="entry name" value="INTEGRATOR COMPLEX SUBUNIT 2"/>
    <property type="match status" value="1"/>
</dbReference>
<evidence type="ECO:0000256" key="2">
    <source>
        <dbReference type="ARBA" id="ARBA00006705"/>
    </source>
</evidence>